<organism evidence="2">
    <name type="scientific">uncultured marine bacterium MedDCM-OCT-S04-C749</name>
    <dbReference type="NCBI Taxonomy" id="743061"/>
    <lineage>
        <taxon>Bacteria</taxon>
        <taxon>environmental samples</taxon>
    </lineage>
</organism>
<keyword evidence="1" id="KW-1133">Transmembrane helix</keyword>
<keyword evidence="1" id="KW-0812">Transmembrane</keyword>
<protein>
    <recommendedName>
        <fullName evidence="3">EamA domain-containing protein</fullName>
    </recommendedName>
</protein>
<feature type="transmembrane region" description="Helical" evidence="1">
    <location>
        <begin position="148"/>
        <end position="166"/>
    </location>
</feature>
<proteinExistence type="predicted"/>
<dbReference type="AlphaFoldDB" id="D6PD92"/>
<dbReference type="EMBL" id="GU942993">
    <property type="protein sequence ID" value="ADD93693.1"/>
    <property type="molecule type" value="Genomic_DNA"/>
</dbReference>
<feature type="transmembrane region" description="Helical" evidence="1">
    <location>
        <begin position="123"/>
        <end position="142"/>
    </location>
</feature>
<feature type="transmembrane region" description="Helical" evidence="1">
    <location>
        <begin position="94"/>
        <end position="111"/>
    </location>
</feature>
<evidence type="ECO:0008006" key="3">
    <source>
        <dbReference type="Google" id="ProtNLM"/>
    </source>
</evidence>
<evidence type="ECO:0000256" key="1">
    <source>
        <dbReference type="SAM" id="Phobius"/>
    </source>
</evidence>
<feature type="transmembrane region" description="Helical" evidence="1">
    <location>
        <begin position="46"/>
        <end position="65"/>
    </location>
</feature>
<sequence>MMKPNTWSVSEIHPFIYFLPVIAAILYALMQIMTRKLSKSSKPSALAFYIQVTFMALSLIFGLIFGDGKLTDVSSNTSVQFILKGWIIPKGTDLPYFFALGCLAAGVGYFMSKAYSTAAAASVAPFEYVLLPLSIFWGWTIFGDIPDMYILTGIIFVVGSGLYVFIREKKKENITAPMPNQNLES</sequence>
<reference evidence="2" key="1">
    <citation type="journal article" date="2010" name="ISME J.">
        <title>Metagenome of the Mediterranean deep chlorophyll maximum studied by direct and fosmid library 454 pyrosequencing.</title>
        <authorList>
            <person name="Ghai R."/>
            <person name="Martin-Cuadrado A.B."/>
            <person name="Molto A.G."/>
            <person name="Heredia I.G."/>
            <person name="Cabrera R."/>
            <person name="Martin J."/>
            <person name="Verdu M."/>
            <person name="Deschamps P."/>
            <person name="Moreira D."/>
            <person name="Lopez-Garcia P."/>
            <person name="Mira A."/>
            <person name="Rodriguez-Valera F."/>
        </authorList>
    </citation>
    <scope>NUCLEOTIDE SEQUENCE</scope>
</reference>
<accession>D6PD92</accession>
<keyword evidence="1" id="KW-0472">Membrane</keyword>
<evidence type="ECO:0000313" key="2">
    <source>
        <dbReference type="EMBL" id="ADD93693.1"/>
    </source>
</evidence>
<dbReference type="SUPFAM" id="SSF103481">
    <property type="entry name" value="Multidrug resistance efflux transporter EmrE"/>
    <property type="match status" value="1"/>
</dbReference>
<name>D6PD92_9BACT</name>
<feature type="transmembrane region" description="Helical" evidence="1">
    <location>
        <begin position="12"/>
        <end position="34"/>
    </location>
</feature>
<dbReference type="InterPro" id="IPR037185">
    <property type="entry name" value="EmrE-like"/>
</dbReference>